<dbReference type="Gene3D" id="3.40.720.10">
    <property type="entry name" value="Alkaline Phosphatase, subunit A"/>
    <property type="match status" value="1"/>
</dbReference>
<dbReference type="AlphaFoldDB" id="A0A2D0NI58"/>
<name>A0A2D0NI58_FLAN2</name>
<evidence type="ECO:0000313" key="4">
    <source>
        <dbReference type="EMBL" id="PHN08171.1"/>
    </source>
</evidence>
<dbReference type="CDD" id="cd16025">
    <property type="entry name" value="PAS_like"/>
    <property type="match status" value="1"/>
</dbReference>
<dbReference type="Pfam" id="PF00884">
    <property type="entry name" value="Sulfatase"/>
    <property type="match status" value="1"/>
</dbReference>
<keyword evidence="5" id="KW-1185">Reference proteome</keyword>
<evidence type="ECO:0000256" key="1">
    <source>
        <dbReference type="ARBA" id="ARBA00008779"/>
    </source>
</evidence>
<protein>
    <submittedName>
        <fullName evidence="4">Arylsulfatase</fullName>
    </submittedName>
</protein>
<evidence type="ECO:0000256" key="2">
    <source>
        <dbReference type="ARBA" id="ARBA00022801"/>
    </source>
</evidence>
<accession>A0A2D0NI58</accession>
<evidence type="ECO:0000259" key="3">
    <source>
        <dbReference type="Pfam" id="PF00884"/>
    </source>
</evidence>
<dbReference type="OrthoDB" id="9803751at2"/>
<dbReference type="Proteomes" id="UP000223913">
    <property type="component" value="Unassembled WGS sequence"/>
</dbReference>
<proteinExistence type="inferred from homology"/>
<dbReference type="SUPFAM" id="SSF53649">
    <property type="entry name" value="Alkaline phosphatase-like"/>
    <property type="match status" value="1"/>
</dbReference>
<dbReference type="InterPro" id="IPR017850">
    <property type="entry name" value="Alkaline_phosphatase_core_sf"/>
</dbReference>
<dbReference type="PROSITE" id="PS51257">
    <property type="entry name" value="PROKAR_LIPOPROTEIN"/>
    <property type="match status" value="1"/>
</dbReference>
<dbReference type="PANTHER" id="PTHR42693:SF53">
    <property type="entry name" value="ENDO-4-O-SULFATASE"/>
    <property type="match status" value="1"/>
</dbReference>
<dbReference type="Gene3D" id="3.30.1120.10">
    <property type="match status" value="1"/>
</dbReference>
<comment type="caution">
    <text evidence="4">The sequence shown here is derived from an EMBL/GenBank/DDBJ whole genome shotgun (WGS) entry which is preliminary data.</text>
</comment>
<organism evidence="4 5">
    <name type="scientific">Flavilitoribacter nigricans (strain ATCC 23147 / DSM 23189 / NBRC 102662 / NCIMB 1420 / SS-2)</name>
    <name type="common">Lewinella nigricans</name>
    <dbReference type="NCBI Taxonomy" id="1122177"/>
    <lineage>
        <taxon>Bacteria</taxon>
        <taxon>Pseudomonadati</taxon>
        <taxon>Bacteroidota</taxon>
        <taxon>Saprospiria</taxon>
        <taxon>Saprospirales</taxon>
        <taxon>Lewinellaceae</taxon>
        <taxon>Flavilitoribacter</taxon>
    </lineage>
</organism>
<dbReference type="EMBL" id="PDUD01000002">
    <property type="protein sequence ID" value="PHN08171.1"/>
    <property type="molecule type" value="Genomic_DNA"/>
</dbReference>
<dbReference type="InterPro" id="IPR050738">
    <property type="entry name" value="Sulfatase"/>
</dbReference>
<dbReference type="InterPro" id="IPR000917">
    <property type="entry name" value="Sulfatase_N"/>
</dbReference>
<keyword evidence="2" id="KW-0378">Hydrolase</keyword>
<dbReference type="GO" id="GO:0004065">
    <property type="term" value="F:arylsulfatase activity"/>
    <property type="evidence" value="ECO:0007669"/>
    <property type="project" value="TreeGrafter"/>
</dbReference>
<dbReference type="RefSeq" id="WP_099148374.1">
    <property type="nucleotide sequence ID" value="NZ_PDUD01000002.1"/>
</dbReference>
<dbReference type="PANTHER" id="PTHR42693">
    <property type="entry name" value="ARYLSULFATASE FAMILY MEMBER"/>
    <property type="match status" value="1"/>
</dbReference>
<sequence>MKATHLKIIGCTLLIAMLACRSGRQQSASERPNIIILFADDMGYSDLGCMGSEIRTPNLDQLAREGVLMTHFYTTSRCCPSRASLMTGQYAHRVGMGHMNYDWELPSYRGFLTNGAVTIPEVLQTAGYRTLMTGKWHIGDERPNWPIDRGFQRFYGIPAGGGVYFWPPVGLERPVYLDDRQIEPEAGWYSTDAFTTQAIEFIKVAKKEEKPFFLYTAYIAPHFPLQAWPEDIARYAGKYDAGYDAIRRARYEKQQKLGVLPPNLELSPADFGDWAAVEDPAFEARRMEVYAAMVDRLDQNVGRLMAALEAEGLAENTIVFFLSDNGGCPNGLNNTPEADLGSPTSFVAYGKAWANVSNTPYRLYKAMEQEGGLLTPLIARWPAGIRQPGRITHEPAHIIDFMATCLDLAGADYPQSVGDDPVLPPVGRSFLPQLRGEEADDKRPLFWEHEGNQAVRQGPWKLVKRHRKAWELYNLDEDPTELNDLSGQYPEKQRALLSAYEAWARDNGVRDWPVPH</sequence>
<feature type="domain" description="Sulfatase N-terminal" evidence="3">
    <location>
        <begin position="32"/>
        <end position="411"/>
    </location>
</feature>
<reference evidence="4 5" key="1">
    <citation type="submission" date="2017-10" db="EMBL/GenBank/DDBJ databases">
        <title>The draft genome sequence of Lewinella nigricans NBRC 102662.</title>
        <authorList>
            <person name="Wang K."/>
        </authorList>
    </citation>
    <scope>NUCLEOTIDE SEQUENCE [LARGE SCALE GENOMIC DNA]</scope>
    <source>
        <strain evidence="4 5">NBRC 102662</strain>
    </source>
</reference>
<comment type="similarity">
    <text evidence="1">Belongs to the sulfatase family.</text>
</comment>
<gene>
    <name evidence="4" type="ORF">CRP01_02295</name>
</gene>
<evidence type="ECO:0000313" key="5">
    <source>
        <dbReference type="Proteomes" id="UP000223913"/>
    </source>
</evidence>